<dbReference type="Gene3D" id="3.40.190.10">
    <property type="entry name" value="Periplasmic binding protein-like II"/>
    <property type="match status" value="2"/>
</dbReference>
<dbReference type="Pfam" id="PF16868">
    <property type="entry name" value="NMT1_3"/>
    <property type="match status" value="1"/>
</dbReference>
<dbReference type="EMBL" id="CP019893">
    <property type="protein sequence ID" value="ARS90211.1"/>
    <property type="molecule type" value="Genomic_DNA"/>
</dbReference>
<sequence>MAGCVGGENRADQSITVAGGDQGSGVHGAATAIEGVASEELADVTLTVQQTSGTQENQVLLSQGQADVGLTTAFDYELAQNEEGYYADNPLENNPSQGFDVILAHIYMLAREGTGIETYDDLIDQNVWAYQSGSSFRIVVESALEEIGLWDEISVTDMPPDDVAGGLEEGRIDAVAAAGASYQSLVGWSSEVDARVDMQLVDWDDDVADGIDAAIPGRHELVEPYGWENQNFDMSEVVSIPVHNHVYFTEAVSNDVAYDLTMLAHENAEQLLDSFPGLLDLSEADLLTGGILPEYPIHPGVADAYEELGVWDDDWTTA</sequence>
<dbReference type="KEGG" id="naj:B1756_11065"/>
<reference evidence="2" key="1">
    <citation type="submission" date="2017-02" db="EMBL/GenBank/DDBJ databases">
        <title>Natronthermophilus aegyptiacus gen. nov.,sp. nov., an aerobic, extremely halophilic alkalithermophilic archaeon isolated from the athalassohaline Wadi An Natrun, Egypt.</title>
        <authorList>
            <person name="Zhao B."/>
        </authorList>
    </citation>
    <scope>NUCLEOTIDE SEQUENCE [LARGE SCALE GENOMIC DNA]</scope>
    <source>
        <strain evidence="2">JW/NM-HA 15</strain>
    </source>
</reference>
<proteinExistence type="predicted"/>
<name>A0A2Z2HSL5_9EURY</name>
<protein>
    <recommendedName>
        <fullName evidence="3">TRAP transporter</fullName>
    </recommendedName>
</protein>
<keyword evidence="2" id="KW-1185">Reference proteome</keyword>
<dbReference type="Proteomes" id="UP000250088">
    <property type="component" value="Chromosome"/>
</dbReference>
<dbReference type="SUPFAM" id="SSF53850">
    <property type="entry name" value="Periplasmic binding protein-like II"/>
    <property type="match status" value="1"/>
</dbReference>
<evidence type="ECO:0000313" key="1">
    <source>
        <dbReference type="EMBL" id="ARS90211.1"/>
    </source>
</evidence>
<evidence type="ECO:0008006" key="3">
    <source>
        <dbReference type="Google" id="ProtNLM"/>
    </source>
</evidence>
<organism evidence="1 2">
    <name type="scientific">Natrarchaeobaculum aegyptiacum</name>
    <dbReference type="NCBI Taxonomy" id="745377"/>
    <lineage>
        <taxon>Archaea</taxon>
        <taxon>Methanobacteriati</taxon>
        <taxon>Methanobacteriota</taxon>
        <taxon>Stenosarchaea group</taxon>
        <taxon>Halobacteria</taxon>
        <taxon>Halobacteriales</taxon>
        <taxon>Natrialbaceae</taxon>
        <taxon>Natrarchaeobaculum</taxon>
    </lineage>
</organism>
<dbReference type="AlphaFoldDB" id="A0A2Z2HSL5"/>
<dbReference type="InterPro" id="IPR011852">
    <property type="entry name" value="TRAP_TAXI"/>
</dbReference>
<dbReference type="PANTHER" id="PTHR42941">
    <property type="entry name" value="SLL1037 PROTEIN"/>
    <property type="match status" value="1"/>
</dbReference>
<dbReference type="PANTHER" id="PTHR42941:SF1">
    <property type="entry name" value="SLL1037 PROTEIN"/>
    <property type="match status" value="1"/>
</dbReference>
<accession>A0A2Z2HSL5</accession>
<evidence type="ECO:0000313" key="2">
    <source>
        <dbReference type="Proteomes" id="UP000250088"/>
    </source>
</evidence>
<gene>
    <name evidence="1" type="ORF">B1756_11065</name>
</gene>